<dbReference type="EMBL" id="LUEZ02000046">
    <property type="protein sequence ID" value="RDB23903.1"/>
    <property type="molecule type" value="Genomic_DNA"/>
</dbReference>
<evidence type="ECO:0000259" key="5">
    <source>
        <dbReference type="PROSITE" id="PS50865"/>
    </source>
</evidence>
<dbReference type="PANTHER" id="PTHR46758:SF2">
    <property type="entry name" value="OJ1485_B09.11 PROTEIN"/>
    <property type="match status" value="1"/>
</dbReference>
<dbReference type="PROSITE" id="PS50865">
    <property type="entry name" value="ZF_MYND_2"/>
    <property type="match status" value="1"/>
</dbReference>
<dbReference type="AlphaFoldDB" id="A0A369JW74"/>
<evidence type="ECO:0000256" key="2">
    <source>
        <dbReference type="ARBA" id="ARBA00022771"/>
    </source>
</evidence>
<protein>
    <recommendedName>
        <fullName evidence="5">MYND-type domain-containing protein</fullName>
    </recommendedName>
</protein>
<reference evidence="6" key="1">
    <citation type="submission" date="2018-04" db="EMBL/GenBank/DDBJ databases">
        <title>Whole genome sequencing of Hypsizygus marmoreus.</title>
        <authorList>
            <person name="Choi I.-G."/>
            <person name="Min B."/>
            <person name="Kim J.-G."/>
            <person name="Kim S."/>
            <person name="Oh Y.-L."/>
            <person name="Kong W.-S."/>
            <person name="Park H."/>
            <person name="Jeong J."/>
            <person name="Song E.-S."/>
        </authorList>
    </citation>
    <scope>NUCLEOTIDE SEQUENCE [LARGE SCALE GENOMIC DNA]</scope>
    <source>
        <strain evidence="6">51987-8</strain>
    </source>
</reference>
<dbReference type="PROSITE" id="PS01360">
    <property type="entry name" value="ZF_MYND_1"/>
    <property type="match status" value="1"/>
</dbReference>
<dbReference type="InterPro" id="IPR002893">
    <property type="entry name" value="Znf_MYND"/>
</dbReference>
<proteinExistence type="predicted"/>
<keyword evidence="7" id="KW-1185">Reference proteome</keyword>
<sequence length="390" mass="44044">MNRRLGAEAAFGIGGGGLVSKKSQKNLEKAEDLCRKRKPQHALPYLMAAIHENPENLDAAIQFAFLGDRPSAVDVLEKAELAGRVILKERLGNDCFDDKSQHVGNFWSILVTRPYMRVLQALVRLYFEEGRFEESAKTMVEMLRLCPGDNMGQRKWLGSVLIRIDRYADALYFAQMWLMGTEKGDTPIRGGIAFSAPTKELLPLEREKLLSEWGEGSLLHTAALASFKLWGDCPQSRQYLKMAASAQPNILLKVLGLVSRPANLNMDPRSLNGPEEAHDYLWLTQDLWMEPDVWKWANENPDARDAVLKVCSRDACPVRETKVAQFKRCSSCHLVRYCSPACQKQDWATHKPDCKFEKQRKAAVRAFQTGKSLPKESQIPIYASDFPFAP</sequence>
<comment type="caution">
    <text evidence="6">The sequence shown here is derived from an EMBL/GenBank/DDBJ whole genome shotgun (WGS) entry which is preliminary data.</text>
</comment>
<dbReference type="SUPFAM" id="SSF144232">
    <property type="entry name" value="HIT/MYND zinc finger-like"/>
    <property type="match status" value="1"/>
</dbReference>
<evidence type="ECO:0000313" key="6">
    <source>
        <dbReference type="EMBL" id="RDB23903.1"/>
    </source>
</evidence>
<evidence type="ECO:0000256" key="3">
    <source>
        <dbReference type="ARBA" id="ARBA00022833"/>
    </source>
</evidence>
<keyword evidence="3" id="KW-0862">Zinc</keyword>
<dbReference type="SUPFAM" id="SSF48452">
    <property type="entry name" value="TPR-like"/>
    <property type="match status" value="1"/>
</dbReference>
<dbReference type="Proteomes" id="UP000076154">
    <property type="component" value="Unassembled WGS sequence"/>
</dbReference>
<dbReference type="InterPro" id="IPR011990">
    <property type="entry name" value="TPR-like_helical_dom_sf"/>
</dbReference>
<feature type="domain" description="MYND-type" evidence="5">
    <location>
        <begin position="308"/>
        <end position="354"/>
    </location>
</feature>
<dbReference type="GO" id="GO:0008270">
    <property type="term" value="F:zinc ion binding"/>
    <property type="evidence" value="ECO:0007669"/>
    <property type="project" value="UniProtKB-KW"/>
</dbReference>
<dbReference type="Gene3D" id="6.10.140.2220">
    <property type="match status" value="1"/>
</dbReference>
<evidence type="ECO:0000313" key="7">
    <source>
        <dbReference type="Proteomes" id="UP000076154"/>
    </source>
</evidence>
<dbReference type="InterPro" id="IPR044508">
    <property type="entry name" value="At5g50450/At1g67340-like"/>
</dbReference>
<dbReference type="PANTHER" id="PTHR46758">
    <property type="entry name" value="MYND DOMAIN-CONTAINING"/>
    <property type="match status" value="1"/>
</dbReference>
<dbReference type="InParanoid" id="A0A369JW74"/>
<accession>A0A369JW74</accession>
<dbReference type="Gene3D" id="1.25.40.10">
    <property type="entry name" value="Tetratricopeptide repeat domain"/>
    <property type="match status" value="1"/>
</dbReference>
<dbReference type="Pfam" id="PF01753">
    <property type="entry name" value="zf-MYND"/>
    <property type="match status" value="1"/>
</dbReference>
<evidence type="ECO:0000256" key="1">
    <source>
        <dbReference type="ARBA" id="ARBA00022723"/>
    </source>
</evidence>
<keyword evidence="2 4" id="KW-0863">Zinc-finger</keyword>
<dbReference type="STRING" id="39966.A0A369JW74"/>
<evidence type="ECO:0000256" key="4">
    <source>
        <dbReference type="PROSITE-ProRule" id="PRU00134"/>
    </source>
</evidence>
<dbReference type="OrthoDB" id="432970at2759"/>
<gene>
    <name evidence="6" type="ORF">Hypma_009261</name>
</gene>
<keyword evidence="1" id="KW-0479">Metal-binding</keyword>
<name>A0A369JW74_HYPMA</name>
<organism evidence="6 7">
    <name type="scientific">Hypsizygus marmoreus</name>
    <name type="common">White beech mushroom</name>
    <name type="synonym">Agaricus marmoreus</name>
    <dbReference type="NCBI Taxonomy" id="39966"/>
    <lineage>
        <taxon>Eukaryota</taxon>
        <taxon>Fungi</taxon>
        <taxon>Dikarya</taxon>
        <taxon>Basidiomycota</taxon>
        <taxon>Agaricomycotina</taxon>
        <taxon>Agaricomycetes</taxon>
        <taxon>Agaricomycetidae</taxon>
        <taxon>Agaricales</taxon>
        <taxon>Tricholomatineae</taxon>
        <taxon>Lyophyllaceae</taxon>
        <taxon>Hypsizygus</taxon>
    </lineage>
</organism>